<feature type="compositionally biased region" description="Low complexity" evidence="5">
    <location>
        <begin position="186"/>
        <end position="206"/>
    </location>
</feature>
<dbReference type="SMART" id="SM00338">
    <property type="entry name" value="BRLZ"/>
    <property type="match status" value="1"/>
</dbReference>
<dbReference type="PROSITE" id="PS50217">
    <property type="entry name" value="BZIP"/>
    <property type="match status" value="1"/>
</dbReference>
<dbReference type="Gene3D" id="1.20.5.170">
    <property type="match status" value="1"/>
</dbReference>
<keyword evidence="8" id="KW-1185">Reference proteome</keyword>
<dbReference type="CDD" id="cd14688">
    <property type="entry name" value="bZIP_YAP"/>
    <property type="match status" value="1"/>
</dbReference>
<reference evidence="7 8" key="1">
    <citation type="submission" date="2015-06" db="EMBL/GenBank/DDBJ databases">
        <title>Talaromyces atroroseus IBT 11181 draft genome.</title>
        <authorList>
            <person name="Rasmussen K.B."/>
            <person name="Rasmussen S."/>
            <person name="Petersen B."/>
            <person name="Sicheritz-Ponten T."/>
            <person name="Mortensen U.H."/>
            <person name="Thrane U."/>
        </authorList>
    </citation>
    <scope>NUCLEOTIDE SEQUENCE [LARGE SCALE GENOMIC DNA]</scope>
    <source>
        <strain evidence="7 8">IBT 11181</strain>
    </source>
</reference>
<evidence type="ECO:0000313" key="7">
    <source>
        <dbReference type="EMBL" id="OKL60509.1"/>
    </source>
</evidence>
<dbReference type="Gene3D" id="1.10.238.100">
    <property type="entry name" value="YAP1 redox domain. Chain B"/>
    <property type="match status" value="1"/>
</dbReference>
<dbReference type="GO" id="GO:0000976">
    <property type="term" value="F:transcription cis-regulatory region binding"/>
    <property type="evidence" value="ECO:0007669"/>
    <property type="project" value="InterPro"/>
</dbReference>
<feature type="region of interest" description="Disordered" evidence="5">
    <location>
        <begin position="102"/>
        <end position="141"/>
    </location>
</feature>
<dbReference type="GO" id="GO:0034599">
    <property type="term" value="P:cellular response to oxidative stress"/>
    <property type="evidence" value="ECO:0007669"/>
    <property type="project" value="UniProtKB-ARBA"/>
</dbReference>
<evidence type="ECO:0000256" key="4">
    <source>
        <dbReference type="ARBA" id="ARBA00038132"/>
    </source>
</evidence>
<dbReference type="InterPro" id="IPR013910">
    <property type="entry name" value="TF_PAP1"/>
</dbReference>
<comment type="similarity">
    <text evidence="4">Belongs to the bZIP family. YAP subfamily.</text>
</comment>
<dbReference type="GO" id="GO:0005737">
    <property type="term" value="C:cytoplasm"/>
    <property type="evidence" value="ECO:0007669"/>
    <property type="project" value="UniProtKB-SubCell"/>
</dbReference>
<dbReference type="EMBL" id="LFMY01000005">
    <property type="protein sequence ID" value="OKL60509.1"/>
    <property type="molecule type" value="Genomic_DNA"/>
</dbReference>
<dbReference type="InterPro" id="IPR023167">
    <property type="entry name" value="Yap1_redox_dom_sf"/>
</dbReference>
<feature type="region of interest" description="Disordered" evidence="5">
    <location>
        <begin position="179"/>
        <end position="226"/>
    </location>
</feature>
<dbReference type="OrthoDB" id="4940293at2759"/>
<keyword evidence="3" id="KW-0539">Nucleus</keyword>
<dbReference type="FunFam" id="1.20.5.170:FF:000067">
    <property type="entry name" value="BZIP transcription factor"/>
    <property type="match status" value="1"/>
</dbReference>
<dbReference type="AlphaFoldDB" id="A0A1Q5Q903"/>
<dbReference type="Proteomes" id="UP000214365">
    <property type="component" value="Unassembled WGS sequence"/>
</dbReference>
<evidence type="ECO:0000259" key="6">
    <source>
        <dbReference type="PROSITE" id="PS50217"/>
    </source>
</evidence>
<dbReference type="InterPro" id="IPR046347">
    <property type="entry name" value="bZIP_sf"/>
</dbReference>
<feature type="compositionally biased region" description="Polar residues" evidence="5">
    <location>
        <begin position="62"/>
        <end position="79"/>
    </location>
</feature>
<proteinExistence type="inferred from homology"/>
<dbReference type="PROSITE" id="PS00036">
    <property type="entry name" value="BZIP_BASIC"/>
    <property type="match status" value="1"/>
</dbReference>
<feature type="domain" description="BZIP" evidence="6">
    <location>
        <begin position="117"/>
        <end position="180"/>
    </location>
</feature>
<evidence type="ECO:0000256" key="5">
    <source>
        <dbReference type="SAM" id="MobiDB-lite"/>
    </source>
</evidence>
<dbReference type="GeneID" id="31004016"/>
<feature type="compositionally biased region" description="Basic and acidic residues" evidence="5">
    <location>
        <begin position="103"/>
        <end position="115"/>
    </location>
</feature>
<evidence type="ECO:0000313" key="8">
    <source>
        <dbReference type="Proteomes" id="UP000214365"/>
    </source>
</evidence>
<dbReference type="PANTHER" id="PTHR40621">
    <property type="entry name" value="TRANSCRIPTION FACTOR KAPC-RELATED"/>
    <property type="match status" value="1"/>
</dbReference>
<dbReference type="InterPro" id="IPR050936">
    <property type="entry name" value="AP-1-like"/>
</dbReference>
<evidence type="ECO:0000256" key="1">
    <source>
        <dbReference type="ARBA" id="ARBA00004123"/>
    </source>
</evidence>
<comment type="subcellular location">
    <subcellularLocation>
        <location evidence="2">Cytoplasm</location>
    </subcellularLocation>
    <subcellularLocation>
        <location evidence="1">Nucleus</location>
    </subcellularLocation>
</comment>
<evidence type="ECO:0000256" key="2">
    <source>
        <dbReference type="ARBA" id="ARBA00004496"/>
    </source>
</evidence>
<name>A0A1Q5Q903_TALAT</name>
<evidence type="ECO:0000256" key="3">
    <source>
        <dbReference type="ARBA" id="ARBA00023242"/>
    </source>
</evidence>
<dbReference type="PANTHER" id="PTHR40621:SF8">
    <property type="entry name" value="AP-1-LIKE TRANSCRIPTION FACTOR YAP3"/>
    <property type="match status" value="1"/>
</dbReference>
<dbReference type="Pfam" id="PF00170">
    <property type="entry name" value="bZIP_1"/>
    <property type="match status" value="1"/>
</dbReference>
<dbReference type="GO" id="GO:0001228">
    <property type="term" value="F:DNA-binding transcription activator activity, RNA polymerase II-specific"/>
    <property type="evidence" value="ECO:0007669"/>
    <property type="project" value="TreeGrafter"/>
</dbReference>
<dbReference type="RefSeq" id="XP_020120630.1">
    <property type="nucleotide sequence ID" value="XM_020266565.1"/>
</dbReference>
<comment type="caution">
    <text evidence="7">The sequence shown here is derived from an EMBL/GenBank/DDBJ whole genome shotgun (WGS) entry which is preliminary data.</text>
</comment>
<organism evidence="7 8">
    <name type="scientific">Talaromyces atroroseus</name>
    <dbReference type="NCBI Taxonomy" id="1441469"/>
    <lineage>
        <taxon>Eukaryota</taxon>
        <taxon>Fungi</taxon>
        <taxon>Dikarya</taxon>
        <taxon>Ascomycota</taxon>
        <taxon>Pezizomycotina</taxon>
        <taxon>Eurotiomycetes</taxon>
        <taxon>Eurotiomycetidae</taxon>
        <taxon>Eurotiales</taxon>
        <taxon>Trichocomaceae</taxon>
        <taxon>Talaromyces</taxon>
        <taxon>Talaromyces sect. Trachyspermi</taxon>
    </lineage>
</organism>
<dbReference type="GO" id="GO:0090575">
    <property type="term" value="C:RNA polymerase II transcription regulator complex"/>
    <property type="evidence" value="ECO:0007669"/>
    <property type="project" value="TreeGrafter"/>
</dbReference>
<feature type="region of interest" description="Disordered" evidence="5">
    <location>
        <begin position="49"/>
        <end position="79"/>
    </location>
</feature>
<dbReference type="SUPFAM" id="SSF57959">
    <property type="entry name" value="Leucine zipper domain"/>
    <property type="match status" value="1"/>
</dbReference>
<dbReference type="InterPro" id="IPR004827">
    <property type="entry name" value="bZIP"/>
</dbReference>
<gene>
    <name evidence="7" type="ORF">UA08_04261</name>
</gene>
<dbReference type="STRING" id="1441469.A0A1Q5Q903"/>
<protein>
    <recommendedName>
        <fullName evidence="6">BZIP domain-containing protein</fullName>
    </recommendedName>
</protein>
<dbReference type="SUPFAM" id="SSF111430">
    <property type="entry name" value="YAP1 redox domain"/>
    <property type="match status" value="1"/>
</dbReference>
<accession>A0A1Q5Q903</accession>
<sequence length="320" mass="35921">MDYFFHPVQQQQQPLHVGLHSAQPEEPRDAVIPLASSFEYNNYASGYSDSSFLPHPPPRPSNAVQHSPPQSAAAQRNSLHQSIDMVRDDLAQYIFSEFVEEPLAEKRSSSEEKDAVTPAQSRRKAQNRAAQRAFRERKERHVRELEQKLNDLQAKSMSLHADNERLKRELAKIVTENEILRATGDSGQSSPDERGSSSSSSRNNDINNDDDKNNATIANGPTRYLPTDMHKTIADIHKTGSLPHRIVINPESGDRLLNAKATWDFIQAHPLYEKGLIDIGDVCERLKSFTRCDGQGPVYEQGQVQKTIEESVACGNDELI</sequence>
<dbReference type="Pfam" id="PF08601">
    <property type="entry name" value="PAP1"/>
    <property type="match status" value="1"/>
</dbReference>